<sequence length="103" mass="11164">MLVNLNHLSHRRRKAEKNTLPIYPDLIPRNSVYCQKPPKNKKAGSPPATGTKLKQSDITSSSSTHAKSTPVDPNPKPANNAIRTSSVDEGEGNGSCDDAEEEK</sequence>
<reference evidence="2" key="1">
    <citation type="submission" date="2009-11" db="EMBL/GenBank/DDBJ databases">
        <authorList>
            <consortium name="The Broad Institute Genome Sequencing Platform"/>
            <person name="Ward D."/>
            <person name="Feldgarden M."/>
            <person name="Earl A."/>
            <person name="Young S.K."/>
            <person name="Zeng Q."/>
            <person name="Koehrsen M."/>
            <person name="Alvarado L."/>
            <person name="Berlin A."/>
            <person name="Bochicchio J."/>
            <person name="Borenstein D."/>
            <person name="Chapman S.B."/>
            <person name="Chen Z."/>
            <person name="Engels R."/>
            <person name="Freedman E."/>
            <person name="Gellesch M."/>
            <person name="Goldberg J."/>
            <person name="Griggs A."/>
            <person name="Gujja S."/>
            <person name="Heilman E."/>
            <person name="Heiman D."/>
            <person name="Hepburn T."/>
            <person name="Howarth C."/>
            <person name="Jen D."/>
            <person name="Larson L."/>
            <person name="Lewis B."/>
            <person name="Mehta T."/>
            <person name="Park D."/>
            <person name="Pearson M."/>
            <person name="Roberts A."/>
            <person name="Saif S."/>
            <person name="Shea T."/>
            <person name="Shenoy N."/>
            <person name="Sisk P."/>
            <person name="Stolte C."/>
            <person name="Sykes S."/>
            <person name="Thomson T."/>
            <person name="Walk T."/>
            <person name="White J."/>
            <person name="Yandava C."/>
            <person name="Izard J."/>
            <person name="Baranova O.V."/>
            <person name="Blanton J.M."/>
            <person name="Tanner A.C."/>
            <person name="Dewhirst F.E."/>
            <person name="Haas B."/>
            <person name="Nusbaum C."/>
            <person name="Birren B."/>
        </authorList>
    </citation>
    <scope>NUCLEOTIDE SEQUENCE [LARGE SCALE GENOMIC DNA]</scope>
    <source>
        <strain evidence="2">1-1 BBBD Race 1</strain>
    </source>
</reference>
<reference evidence="3 4" key="3">
    <citation type="journal article" date="2017" name="G3 (Bethesda)">
        <title>Comparative analysis highlights variable genome content of wheat rusts and divergence of the mating loci.</title>
        <authorList>
            <person name="Cuomo C.A."/>
            <person name="Bakkeren G."/>
            <person name="Khalil H.B."/>
            <person name="Panwar V."/>
            <person name="Joly D."/>
            <person name="Linning R."/>
            <person name="Sakthikumar S."/>
            <person name="Song X."/>
            <person name="Adiconis X."/>
            <person name="Fan L."/>
            <person name="Goldberg J.M."/>
            <person name="Levin J.Z."/>
            <person name="Young S."/>
            <person name="Zeng Q."/>
            <person name="Anikster Y."/>
            <person name="Bruce M."/>
            <person name="Wang M."/>
            <person name="Yin C."/>
            <person name="McCallum B."/>
            <person name="Szabo L.J."/>
            <person name="Hulbert S."/>
            <person name="Chen X."/>
            <person name="Fellers J.P."/>
        </authorList>
    </citation>
    <scope>NUCLEOTIDE SEQUENCE</scope>
    <source>
        <strain evidence="3">isolate 1-1 / race 1 (BBBD)</strain>
        <strain evidence="4">Isolate 1-1 / race 1 (BBBD)</strain>
    </source>
</reference>
<name>A0A0C4F8L2_PUCT1</name>
<evidence type="ECO:0000313" key="2">
    <source>
        <dbReference type="EMBL" id="OAV89255.1"/>
    </source>
</evidence>
<evidence type="ECO:0000313" key="3">
    <source>
        <dbReference type="EnsemblFungi" id="PTTG_09510-t43_1-p1"/>
    </source>
</evidence>
<proteinExistence type="predicted"/>
<dbReference type="VEuPathDB" id="FungiDB:PTTG_09510"/>
<keyword evidence="4" id="KW-1185">Reference proteome</keyword>
<reference evidence="2" key="2">
    <citation type="submission" date="2016-05" db="EMBL/GenBank/DDBJ databases">
        <title>Comparative analysis highlights variable genome content of wheat rusts and divergence of the mating loci.</title>
        <authorList>
            <person name="Cuomo C.A."/>
            <person name="Bakkeren G."/>
            <person name="Szabo L."/>
            <person name="Khalil H."/>
            <person name="Joly D."/>
            <person name="Goldberg J."/>
            <person name="Young S."/>
            <person name="Zeng Q."/>
            <person name="Fellers J."/>
        </authorList>
    </citation>
    <scope>NUCLEOTIDE SEQUENCE [LARGE SCALE GENOMIC DNA]</scope>
    <source>
        <strain evidence="2">1-1 BBBD Race 1</strain>
    </source>
</reference>
<evidence type="ECO:0000256" key="1">
    <source>
        <dbReference type="SAM" id="MobiDB-lite"/>
    </source>
</evidence>
<dbReference type="Proteomes" id="UP000005240">
    <property type="component" value="Unassembled WGS sequence"/>
</dbReference>
<accession>A0A0C4F8L2</accession>
<dbReference type="EnsemblFungi" id="PTTG_09510-t43_1">
    <property type="protein sequence ID" value="PTTG_09510-t43_1-p1"/>
    <property type="gene ID" value="PTTG_09510"/>
</dbReference>
<dbReference type="EMBL" id="ADAS02000135">
    <property type="protein sequence ID" value="OAV89255.1"/>
    <property type="molecule type" value="Genomic_DNA"/>
</dbReference>
<dbReference type="AlphaFoldDB" id="A0A0C4F8L2"/>
<feature type="region of interest" description="Disordered" evidence="1">
    <location>
        <begin position="1"/>
        <end position="103"/>
    </location>
</feature>
<evidence type="ECO:0000313" key="4">
    <source>
        <dbReference type="Proteomes" id="UP000005240"/>
    </source>
</evidence>
<protein>
    <submittedName>
        <fullName evidence="2 3">Uncharacterized protein</fullName>
    </submittedName>
</protein>
<organism evidence="2">
    <name type="scientific">Puccinia triticina (isolate 1-1 / race 1 (BBBD))</name>
    <name type="common">Brown leaf rust fungus</name>
    <dbReference type="NCBI Taxonomy" id="630390"/>
    <lineage>
        <taxon>Eukaryota</taxon>
        <taxon>Fungi</taxon>
        <taxon>Dikarya</taxon>
        <taxon>Basidiomycota</taxon>
        <taxon>Pucciniomycotina</taxon>
        <taxon>Pucciniomycetes</taxon>
        <taxon>Pucciniales</taxon>
        <taxon>Pucciniaceae</taxon>
        <taxon>Puccinia</taxon>
    </lineage>
</organism>
<feature type="compositionally biased region" description="Polar residues" evidence="1">
    <location>
        <begin position="52"/>
        <end position="67"/>
    </location>
</feature>
<reference evidence="3" key="4">
    <citation type="submission" date="2025-05" db="UniProtKB">
        <authorList>
            <consortium name="EnsemblFungi"/>
        </authorList>
    </citation>
    <scope>IDENTIFICATION</scope>
    <source>
        <strain evidence="3">isolate 1-1 / race 1 (BBBD)</strain>
    </source>
</reference>
<gene>
    <name evidence="2" type="ORF">PTTG_09510</name>
</gene>